<dbReference type="PROSITE" id="PS50005">
    <property type="entry name" value="TPR"/>
    <property type="match status" value="1"/>
</dbReference>
<dbReference type="PANTHER" id="PTHR46082">
    <property type="entry name" value="ATP/GTP-BINDING PROTEIN-RELATED"/>
    <property type="match status" value="1"/>
</dbReference>
<feature type="repeat" description="TPR" evidence="1">
    <location>
        <begin position="297"/>
        <end position="330"/>
    </location>
</feature>
<dbReference type="Proteomes" id="UP000747110">
    <property type="component" value="Unassembled WGS sequence"/>
</dbReference>
<organism evidence="2 3">
    <name type="scientific">Volvox reticuliferus</name>
    <dbReference type="NCBI Taxonomy" id="1737510"/>
    <lineage>
        <taxon>Eukaryota</taxon>
        <taxon>Viridiplantae</taxon>
        <taxon>Chlorophyta</taxon>
        <taxon>core chlorophytes</taxon>
        <taxon>Chlorophyceae</taxon>
        <taxon>CS clade</taxon>
        <taxon>Chlamydomonadales</taxon>
        <taxon>Volvocaceae</taxon>
        <taxon>Volvox</taxon>
    </lineage>
</organism>
<name>A0A8J4FL84_9CHLO</name>
<evidence type="ECO:0000256" key="1">
    <source>
        <dbReference type="PROSITE-ProRule" id="PRU00339"/>
    </source>
</evidence>
<dbReference type="InterPro" id="IPR011990">
    <property type="entry name" value="TPR-like_helical_dom_sf"/>
</dbReference>
<protein>
    <recommendedName>
        <fullName evidence="4">MalT-like TPR region domain-containing protein</fullName>
    </recommendedName>
</protein>
<dbReference type="Gene3D" id="1.25.40.10">
    <property type="entry name" value="Tetratricopeptide repeat domain"/>
    <property type="match status" value="2"/>
</dbReference>
<comment type="caution">
    <text evidence="2">The sequence shown here is derived from an EMBL/GenBank/DDBJ whole genome shotgun (WGS) entry which is preliminary data.</text>
</comment>
<proteinExistence type="predicted"/>
<reference evidence="2" key="1">
    <citation type="journal article" date="2021" name="Proc. Natl. Acad. Sci. U.S.A.">
        <title>Three genomes in the algal genus Volvox reveal the fate of a haploid sex-determining region after a transition to homothallism.</title>
        <authorList>
            <person name="Yamamoto K."/>
            <person name="Hamaji T."/>
            <person name="Kawai-Toyooka H."/>
            <person name="Matsuzaki R."/>
            <person name="Takahashi F."/>
            <person name="Nishimura Y."/>
            <person name="Kawachi M."/>
            <person name="Noguchi H."/>
            <person name="Minakuchi Y."/>
            <person name="Umen J.G."/>
            <person name="Toyoda A."/>
            <person name="Nozaki H."/>
        </authorList>
    </citation>
    <scope>NUCLEOTIDE SEQUENCE</scope>
    <source>
        <strain evidence="2">NIES-3786</strain>
    </source>
</reference>
<dbReference type="InterPro" id="IPR019734">
    <property type="entry name" value="TPR_rpt"/>
</dbReference>
<evidence type="ECO:0008006" key="4">
    <source>
        <dbReference type="Google" id="ProtNLM"/>
    </source>
</evidence>
<dbReference type="Pfam" id="PF13424">
    <property type="entry name" value="TPR_12"/>
    <property type="match status" value="3"/>
</dbReference>
<dbReference type="SMART" id="SM00028">
    <property type="entry name" value="TPR"/>
    <property type="match status" value="3"/>
</dbReference>
<dbReference type="AlphaFoldDB" id="A0A8J4FL84"/>
<gene>
    <name evidence="2" type="ORF">Vretifemale_9000</name>
</gene>
<accession>A0A8J4FL84</accession>
<dbReference type="InterPro" id="IPR053137">
    <property type="entry name" value="NLR-like"/>
</dbReference>
<dbReference type="SUPFAM" id="SSF48452">
    <property type="entry name" value="TPR-like"/>
    <property type="match status" value="3"/>
</dbReference>
<evidence type="ECO:0000313" key="2">
    <source>
        <dbReference type="EMBL" id="GIL79711.1"/>
    </source>
</evidence>
<keyword evidence="3" id="KW-1185">Reference proteome</keyword>
<sequence length="630" mass="66762">MGNCSSKDEEVVASPKSVRVARDVVIHERGCNSPLPKDSVKGILMKDGGNKLRTLSKVSWRDIGALAGAALPENLDEDENTGLSSRLAALGSPDPADVSAALQLLKGSASGSSSIGDLSMQDSNARAADGVLLSLAVGATALSQRAAAARLELKALDMSNGLSPEAALDVASKLEGVAAAAVEAGKHREALSLCLHAHSITAEAQGLDSPQASHCLVRVARVLQIMGRLPQAEIIAKHAALRTAKGFGLEHRAPAEALMLVGEVLGLQGKFEEARAHLSVALELYVSAVGRQSAETADIYMRLGELHRQRLLYDEAARLFRQALNTRKRVLGPRCLETAAAVEALAGVMYDNRQFLQSEQMYQQLLQLHTDMNGGGNSAGGIAAMTRMAVVQAADGRDWEAEATLKRAQAAAVKLYGSEHPTTQGLNLDLARLLMRRKDAGDVHLRAAEQLLRSCLRQPRGAPSGGKAGVGAKAPPLDEGSAVVAAEAQVMLAELVTRKGRHEEAERLLTQALEMLTRQHGIEHTTTIGCMCALAASMAQRGRSAMGEPMARRALTAATAVHGSMHPLVAACMVALADNLVAKSDHFEAHSTYRAAYKVLVKVNGPEDDETLRVKQMADQLEKEGGWLQG</sequence>
<keyword evidence="1" id="KW-0802">TPR repeat</keyword>
<dbReference type="PANTHER" id="PTHR46082:SF6">
    <property type="entry name" value="AAA+ ATPASE DOMAIN-CONTAINING PROTEIN-RELATED"/>
    <property type="match status" value="1"/>
</dbReference>
<dbReference type="EMBL" id="BNCP01000016">
    <property type="protein sequence ID" value="GIL79711.1"/>
    <property type="molecule type" value="Genomic_DNA"/>
</dbReference>
<evidence type="ECO:0000313" key="3">
    <source>
        <dbReference type="Proteomes" id="UP000747110"/>
    </source>
</evidence>
<dbReference type="OrthoDB" id="431454at2759"/>